<dbReference type="EMBL" id="UIDG01000033">
    <property type="protein sequence ID" value="SUS04352.1"/>
    <property type="molecule type" value="Genomic_DNA"/>
</dbReference>
<evidence type="ECO:0000313" key="2">
    <source>
        <dbReference type="EMBL" id="SUS04352.1"/>
    </source>
</evidence>
<organism evidence="2">
    <name type="scientific">metagenome</name>
    <dbReference type="NCBI Taxonomy" id="256318"/>
    <lineage>
        <taxon>unclassified sequences</taxon>
        <taxon>metagenomes</taxon>
    </lineage>
</organism>
<protein>
    <submittedName>
        <fullName evidence="2">Uncharacterized protein</fullName>
    </submittedName>
</protein>
<accession>A0A380T8N7</accession>
<proteinExistence type="predicted"/>
<sequence length="188" mass="18719">MPALLRVPSVRRRLVLLSVLAIFGLGANSASAIDTQALINEVQRGLAAGEPGKIGVICANADVSAESALTAEQREAVVTEFVEACGGAAADLSTCPAWTSFFDAYQNTLASLGTSDGLIAADVAKWNGTVAALTEPAGGPGGTTNTASNFPGAAYATGSGIYPGYVTPGQSAAGSGTTEPDGSPTQLQ</sequence>
<evidence type="ECO:0000256" key="1">
    <source>
        <dbReference type="SAM" id="MobiDB-lite"/>
    </source>
</evidence>
<feature type="region of interest" description="Disordered" evidence="1">
    <location>
        <begin position="168"/>
        <end position="188"/>
    </location>
</feature>
<gene>
    <name evidence="2" type="ORF">DF3PB_1280005</name>
</gene>
<name>A0A380T8N7_9ZZZZ</name>
<dbReference type="AlphaFoldDB" id="A0A380T8N7"/>
<reference evidence="2" key="1">
    <citation type="submission" date="2018-07" db="EMBL/GenBank/DDBJ databases">
        <authorList>
            <person name="Quirk P.G."/>
            <person name="Krulwich T.A."/>
        </authorList>
    </citation>
    <scope>NUCLEOTIDE SEQUENCE</scope>
</reference>